<reference evidence="1 2" key="1">
    <citation type="submission" date="2016-04" db="EMBL/GenBank/DDBJ databases">
        <title>High quality genome of the nematocidal Bacillus thuringiensis MYBT18246.</title>
        <authorList>
            <person name="Hollensteiner J."/>
            <person name="Poehlein A."/>
            <person name="Sproeer C."/>
            <person name="Bunk B."/>
            <person name="Rosenstiel P."/>
            <person name="Schulenburg H."/>
            <person name="Liesegang H."/>
        </authorList>
    </citation>
    <scope>NUCLEOTIDE SEQUENCE [LARGE SCALE GENOMIC DNA]</scope>
    <source>
        <strain evidence="1 2">MYBT18246</strain>
    </source>
</reference>
<dbReference type="Proteomes" id="UP000092743">
    <property type="component" value="Chromosome"/>
</dbReference>
<sequence length="133" mass="15073">MLAGKQLLLDELSSDLQRELNDLKKKGEVVCVQGVKKKASKYVCQRCGNIEQRLFASFLCKRCSKVCTYCRKCITMGRVSECALLVRGIAERKREKNLNLLRWSGTLSTGQNLAAQGVIEAIKRKELFFIWAV</sequence>
<dbReference type="EMBL" id="CP015350">
    <property type="protein sequence ID" value="ANS51285.1"/>
    <property type="molecule type" value="Genomic_DNA"/>
</dbReference>
<protein>
    <submittedName>
        <fullName evidence="1">ComF operon protein 1</fullName>
        <ecNumber evidence="1">3.6.4.12</ecNumber>
    </submittedName>
</protein>
<proteinExistence type="predicted"/>
<evidence type="ECO:0000313" key="2">
    <source>
        <dbReference type="Proteomes" id="UP000092743"/>
    </source>
</evidence>
<dbReference type="AlphaFoldDB" id="A0A9W3X3H1"/>
<organism evidence="1 2">
    <name type="scientific">Bacillus thuringiensis</name>
    <dbReference type="NCBI Taxonomy" id="1428"/>
    <lineage>
        <taxon>Bacteria</taxon>
        <taxon>Bacillati</taxon>
        <taxon>Bacillota</taxon>
        <taxon>Bacilli</taxon>
        <taxon>Bacillales</taxon>
        <taxon>Bacillaceae</taxon>
        <taxon>Bacillus</taxon>
        <taxon>Bacillus cereus group</taxon>
    </lineage>
</organism>
<name>A0A9W3X3H1_BACTU</name>
<dbReference type="GO" id="GO:0016787">
    <property type="term" value="F:hydrolase activity"/>
    <property type="evidence" value="ECO:0007669"/>
    <property type="project" value="UniProtKB-KW"/>
</dbReference>
<accession>A0A9W3X3H1</accession>
<dbReference type="GO" id="GO:0003678">
    <property type="term" value="F:DNA helicase activity"/>
    <property type="evidence" value="ECO:0007669"/>
    <property type="project" value="UniProtKB-EC"/>
</dbReference>
<evidence type="ECO:0000313" key="1">
    <source>
        <dbReference type="EMBL" id="ANS51285.1"/>
    </source>
</evidence>
<keyword evidence="1" id="KW-0378">Hydrolase</keyword>
<dbReference type="EC" id="3.6.4.12" evidence="1"/>
<gene>
    <name evidence="1" type="primary">comFA_2</name>
    <name evidence="1" type="ORF">BT246_59900</name>
</gene>